<dbReference type="PANTHER" id="PTHR45453:SF1">
    <property type="entry name" value="PHOSPHATE REGULON SENSOR PROTEIN PHOR"/>
    <property type="match status" value="1"/>
</dbReference>
<evidence type="ECO:0000256" key="3">
    <source>
        <dbReference type="ARBA" id="ARBA00022553"/>
    </source>
</evidence>
<dbReference type="SUPFAM" id="SSF55874">
    <property type="entry name" value="ATPase domain of HSP90 chaperone/DNA topoisomerase II/histidine kinase"/>
    <property type="match status" value="1"/>
</dbReference>
<evidence type="ECO:0000313" key="12">
    <source>
        <dbReference type="EMBL" id="WNP39645.1"/>
    </source>
</evidence>
<evidence type="ECO:0000313" key="11">
    <source>
        <dbReference type="EMBL" id="WNP37553.1"/>
    </source>
</evidence>
<dbReference type="GO" id="GO:0016036">
    <property type="term" value="P:cellular response to phosphate starvation"/>
    <property type="evidence" value="ECO:0007669"/>
    <property type="project" value="TreeGrafter"/>
</dbReference>
<dbReference type="EMBL" id="CP134855">
    <property type="protein sequence ID" value="WNL31403.1"/>
    <property type="molecule type" value="Genomic_DNA"/>
</dbReference>
<dbReference type="InterPro" id="IPR005467">
    <property type="entry name" value="His_kinase_dom"/>
</dbReference>
<evidence type="ECO:0000256" key="6">
    <source>
        <dbReference type="ARBA" id="ARBA00023012"/>
    </source>
</evidence>
<keyword evidence="3" id="KW-0597">Phosphoprotein</keyword>
<keyword evidence="7" id="KW-0812">Transmembrane</keyword>
<dbReference type="Pfam" id="PF00512">
    <property type="entry name" value="HisKA"/>
    <property type="match status" value="1"/>
</dbReference>
<dbReference type="AlphaFoldDB" id="A0AA96L4T7"/>
<keyword evidence="6" id="KW-0902">Two-component regulatory system</keyword>
<dbReference type="CDD" id="cd00082">
    <property type="entry name" value="HisKA"/>
    <property type="match status" value="1"/>
</dbReference>
<dbReference type="GO" id="GO:0004721">
    <property type="term" value="F:phosphoprotein phosphatase activity"/>
    <property type="evidence" value="ECO:0007669"/>
    <property type="project" value="TreeGrafter"/>
</dbReference>
<evidence type="ECO:0000256" key="5">
    <source>
        <dbReference type="ARBA" id="ARBA00022777"/>
    </source>
</evidence>
<dbReference type="PANTHER" id="PTHR45453">
    <property type="entry name" value="PHOSPHATE REGULON SENSOR PROTEIN PHOR"/>
    <property type="match status" value="1"/>
</dbReference>
<dbReference type="GO" id="GO:0000155">
    <property type="term" value="F:phosphorelay sensor kinase activity"/>
    <property type="evidence" value="ECO:0007669"/>
    <property type="project" value="InterPro"/>
</dbReference>
<evidence type="ECO:0000259" key="8">
    <source>
        <dbReference type="PROSITE" id="PS50109"/>
    </source>
</evidence>
<evidence type="ECO:0000256" key="1">
    <source>
        <dbReference type="ARBA" id="ARBA00000085"/>
    </source>
</evidence>
<dbReference type="SMART" id="SM00388">
    <property type="entry name" value="HisKA"/>
    <property type="match status" value="1"/>
</dbReference>
<dbReference type="EMBL" id="CP134853">
    <property type="protein sequence ID" value="WNL27801.1"/>
    <property type="molecule type" value="Genomic_DNA"/>
</dbReference>
<accession>A0AA96L4T7</accession>
<dbReference type="InterPro" id="IPR003594">
    <property type="entry name" value="HATPase_dom"/>
</dbReference>
<dbReference type="InterPro" id="IPR003661">
    <property type="entry name" value="HisK_dim/P_dom"/>
</dbReference>
<dbReference type="InterPro" id="IPR036890">
    <property type="entry name" value="HATPase_C_sf"/>
</dbReference>
<feature type="domain" description="Histidine kinase" evidence="8">
    <location>
        <begin position="194"/>
        <end position="397"/>
    </location>
</feature>
<evidence type="ECO:0000313" key="9">
    <source>
        <dbReference type="EMBL" id="WNL27801.1"/>
    </source>
</evidence>
<gene>
    <name evidence="11" type="ORF">RJG58_07870</name>
    <name evidence="12" type="ORF">RMP69_07870</name>
    <name evidence="9" type="ORF">RMQ65_00220</name>
    <name evidence="10" type="ORF">RMQ67_07870</name>
</gene>
<evidence type="ECO:0000256" key="7">
    <source>
        <dbReference type="SAM" id="Phobius"/>
    </source>
</evidence>
<evidence type="ECO:0000313" key="10">
    <source>
        <dbReference type="EMBL" id="WNL31403.1"/>
    </source>
</evidence>
<organism evidence="12">
    <name type="scientific">Arcobacter sp. AZ-2023</name>
    <dbReference type="NCBI Taxonomy" id="3074453"/>
    <lineage>
        <taxon>Bacteria</taxon>
        <taxon>Pseudomonadati</taxon>
        <taxon>Campylobacterota</taxon>
        <taxon>Epsilonproteobacteria</taxon>
        <taxon>Campylobacterales</taxon>
        <taxon>Arcobacteraceae</taxon>
        <taxon>Arcobacter</taxon>
    </lineage>
</organism>
<sequence>MLVLKSSGIDLSKSETRTIIGFSLIYSILVLVILGVITFLYYQFKKDLMLQDVRQTLQNYSNTQIANLKELHINIDKSDIYPRDERFNSAIYDSSKKKIFSTLLMGDVKLDEVIYLKDGYIHLIKEPESYYLGSKYVIVEIEDDNIWFLNIKYKMLFWFLFSFILLLFVGYFIAKLFLKPMRDSIQMLDRFIKDTTHELNTPIAAILSNIQMINKDNIDEKLAKKINRIEIGAKTISNIYEDLTFVSLNNQIISNNEKLNFSQILNQRVDFFKSIANSKQIEFILDIKENVFIVCDIKKLSKLIDNILSNAIKYNKFQGFIKVTLKDKILIIEDSGKGMSKDNLANLFTRYKRFDKSVGGFGIGLNIVSLIAKEYDLKIDVISKIDVGTRIKIRWQD</sequence>
<name>A0AA96L4T7_9BACT</name>
<comment type="catalytic activity">
    <reaction evidence="1">
        <text>ATP + protein L-histidine = ADP + protein N-phospho-L-histidine.</text>
        <dbReference type="EC" id="2.7.13.3"/>
    </reaction>
</comment>
<dbReference type="PROSITE" id="PS50109">
    <property type="entry name" value="HIS_KIN"/>
    <property type="match status" value="1"/>
</dbReference>
<reference evidence="12" key="1">
    <citation type="submission" date="2023-09" db="EMBL/GenBank/DDBJ databases">
        <title>Arcobacter tbilisiensis sp. nov. isolated from chicken meat in Tbilisi, Georgia.</title>
        <authorList>
            <person name="Matthias R."/>
            <person name="Zautner A.E."/>
        </authorList>
    </citation>
    <scope>NUCLEOTIDE SEQUENCE</scope>
    <source>
        <strain evidence="11">LEO 101</strain>
        <strain evidence="9">LEO 49</strain>
        <strain evidence="12">LEO 50</strain>
        <strain evidence="10">LEO 53</strain>
    </source>
</reference>
<proteinExistence type="predicted"/>
<feature type="transmembrane region" description="Helical" evidence="7">
    <location>
        <begin position="156"/>
        <end position="178"/>
    </location>
</feature>
<dbReference type="Pfam" id="PF02518">
    <property type="entry name" value="HATPase_c"/>
    <property type="match status" value="1"/>
</dbReference>
<dbReference type="EMBL" id="CP135131">
    <property type="protein sequence ID" value="WNP39645.1"/>
    <property type="molecule type" value="Genomic_DNA"/>
</dbReference>
<dbReference type="GO" id="GO:0005886">
    <property type="term" value="C:plasma membrane"/>
    <property type="evidence" value="ECO:0007669"/>
    <property type="project" value="TreeGrafter"/>
</dbReference>
<feature type="transmembrane region" description="Helical" evidence="7">
    <location>
        <begin position="20"/>
        <end position="42"/>
    </location>
</feature>
<evidence type="ECO:0000256" key="2">
    <source>
        <dbReference type="ARBA" id="ARBA00012438"/>
    </source>
</evidence>
<dbReference type="EC" id="2.7.13.3" evidence="2"/>
<dbReference type="Gene3D" id="3.30.565.10">
    <property type="entry name" value="Histidine kinase-like ATPase, C-terminal domain"/>
    <property type="match status" value="1"/>
</dbReference>
<dbReference type="InterPro" id="IPR050351">
    <property type="entry name" value="BphY/WalK/GraS-like"/>
</dbReference>
<dbReference type="SUPFAM" id="SSF47384">
    <property type="entry name" value="Homodimeric domain of signal transducing histidine kinase"/>
    <property type="match status" value="1"/>
</dbReference>
<keyword evidence="4" id="KW-0808">Transferase</keyword>
<evidence type="ECO:0000256" key="4">
    <source>
        <dbReference type="ARBA" id="ARBA00022679"/>
    </source>
</evidence>
<dbReference type="Gene3D" id="1.10.287.130">
    <property type="match status" value="1"/>
</dbReference>
<dbReference type="InterPro" id="IPR036097">
    <property type="entry name" value="HisK_dim/P_sf"/>
</dbReference>
<dbReference type="EMBL" id="CP135130">
    <property type="protein sequence ID" value="WNP37553.1"/>
    <property type="molecule type" value="Genomic_DNA"/>
</dbReference>
<protein>
    <recommendedName>
        <fullName evidence="2">histidine kinase</fullName>
        <ecNumber evidence="2">2.7.13.3</ecNumber>
    </recommendedName>
</protein>
<keyword evidence="7" id="KW-0472">Membrane</keyword>
<keyword evidence="7" id="KW-1133">Transmembrane helix</keyword>
<keyword evidence="5 12" id="KW-0418">Kinase</keyword>
<dbReference type="SMART" id="SM00387">
    <property type="entry name" value="HATPase_c"/>
    <property type="match status" value="1"/>
</dbReference>